<name>A0AAP6JJI5_9GAMM</name>
<evidence type="ECO:0000313" key="1">
    <source>
        <dbReference type="EMBL" id="MEA5446739.1"/>
    </source>
</evidence>
<gene>
    <name evidence="1" type="ORF">VCB98_13005</name>
</gene>
<dbReference type="RefSeq" id="WP_346053230.1">
    <property type="nucleotide sequence ID" value="NZ_JAYGII010000052.1"/>
</dbReference>
<comment type="caution">
    <text evidence="1">The sequence shown here is derived from an EMBL/GenBank/DDBJ whole genome shotgun (WGS) entry which is preliminary data.</text>
</comment>
<keyword evidence="2" id="KW-1185">Reference proteome</keyword>
<accession>A0AAP6JJI5</accession>
<sequence>MTPSPTPGESLAGDYQRMLLESEGELIEPSDSTLKAQWRGQPNAGDLRKHYARRKDFHQRCELNRPDGEFAQAMEDGRPGAAGELMRDWLESCPVDAQGHLYAALAYEEAGLGIASRLHMDWFLEITDRALATGDGRSADTAFETISIQESHALLLRLGLHGVERELIRDGQLIDRVIAEDSSGQRHTLYFHPRWHFIRLHARVAAPQAESP</sequence>
<evidence type="ECO:0000313" key="2">
    <source>
        <dbReference type="Proteomes" id="UP001302316"/>
    </source>
</evidence>
<dbReference type="EMBL" id="JAYGII010000052">
    <property type="protein sequence ID" value="MEA5446739.1"/>
    <property type="molecule type" value="Genomic_DNA"/>
</dbReference>
<proteinExistence type="predicted"/>
<dbReference type="AlphaFoldDB" id="A0AAP6JJI5"/>
<dbReference type="Proteomes" id="UP001302316">
    <property type="component" value="Unassembled WGS sequence"/>
</dbReference>
<reference evidence="1 2" key="1">
    <citation type="submission" date="2023-12" db="EMBL/GenBank/DDBJ databases">
        <title>Whole-genome sequencing of halo(alkali)philic microorganisms from hypersaline lakes.</title>
        <authorList>
            <person name="Sorokin D.Y."/>
            <person name="Merkel A.Y."/>
            <person name="Messina E."/>
            <person name="Yakimov M."/>
        </authorList>
    </citation>
    <scope>NUCLEOTIDE SEQUENCE [LARGE SCALE GENOMIC DNA]</scope>
    <source>
        <strain evidence="1 2">AB-CW1</strain>
    </source>
</reference>
<organism evidence="1 2">
    <name type="scientific">Natronospira elongata</name>
    <dbReference type="NCBI Taxonomy" id="3110268"/>
    <lineage>
        <taxon>Bacteria</taxon>
        <taxon>Pseudomonadati</taxon>
        <taxon>Pseudomonadota</taxon>
        <taxon>Gammaproteobacteria</taxon>
        <taxon>Natronospirales</taxon>
        <taxon>Natronospiraceae</taxon>
        <taxon>Natronospira</taxon>
    </lineage>
</organism>
<protein>
    <submittedName>
        <fullName evidence="1">Uncharacterized protein</fullName>
    </submittedName>
</protein>